<evidence type="ECO:0000313" key="11">
    <source>
        <dbReference type="Proteomes" id="UP000550260"/>
    </source>
</evidence>
<dbReference type="GO" id="GO:0005615">
    <property type="term" value="C:extracellular space"/>
    <property type="evidence" value="ECO:0007669"/>
    <property type="project" value="TreeGrafter"/>
</dbReference>
<dbReference type="Gene3D" id="3.40.630.10">
    <property type="entry name" value="Zn peptidases"/>
    <property type="match status" value="1"/>
</dbReference>
<dbReference type="PANTHER" id="PTHR11705">
    <property type="entry name" value="PROTEASE FAMILY M14 CARBOXYPEPTIDASE A,B"/>
    <property type="match status" value="1"/>
</dbReference>
<dbReference type="Proteomes" id="UP000550260">
    <property type="component" value="Unassembled WGS sequence"/>
</dbReference>
<evidence type="ECO:0000256" key="7">
    <source>
        <dbReference type="PROSITE-ProRule" id="PRU01379"/>
    </source>
</evidence>
<evidence type="ECO:0000259" key="9">
    <source>
        <dbReference type="PROSITE" id="PS52035"/>
    </source>
</evidence>
<name>A0A8E1W2M0_9PSEU</name>
<dbReference type="PROSITE" id="PS52035">
    <property type="entry name" value="PEPTIDASE_M14"/>
    <property type="match status" value="1"/>
</dbReference>
<dbReference type="InterPro" id="IPR000834">
    <property type="entry name" value="Peptidase_M14"/>
</dbReference>
<feature type="chain" id="PRO_5034287224" evidence="8">
    <location>
        <begin position="29"/>
        <end position="437"/>
    </location>
</feature>
<reference evidence="10 11" key="1">
    <citation type="submission" date="2020-08" db="EMBL/GenBank/DDBJ databases">
        <title>Amycolatopsis echigonensis JCM 21831.</title>
        <authorList>
            <person name="Tedsree N."/>
            <person name="Kuncharoen N."/>
            <person name="Likhitwitayawuid K."/>
            <person name="Tanasupawat S."/>
        </authorList>
    </citation>
    <scope>NUCLEOTIDE SEQUENCE [LARGE SCALE GENOMIC DNA]</scope>
    <source>
        <strain evidence="10 11">JCM 21831</strain>
    </source>
</reference>
<evidence type="ECO:0000256" key="3">
    <source>
        <dbReference type="ARBA" id="ARBA00022670"/>
    </source>
</evidence>
<keyword evidence="8" id="KW-0732">Signal</keyword>
<dbReference type="Pfam" id="PF00246">
    <property type="entry name" value="Peptidase_M14"/>
    <property type="match status" value="1"/>
</dbReference>
<evidence type="ECO:0000313" key="10">
    <source>
        <dbReference type="EMBL" id="MBB2502746.1"/>
    </source>
</evidence>
<comment type="cofactor">
    <cofactor evidence="1">
        <name>Zn(2+)</name>
        <dbReference type="ChEBI" id="CHEBI:29105"/>
    </cofactor>
</comment>
<evidence type="ECO:0000256" key="6">
    <source>
        <dbReference type="ARBA" id="ARBA00023049"/>
    </source>
</evidence>
<dbReference type="GO" id="GO:0008270">
    <property type="term" value="F:zinc ion binding"/>
    <property type="evidence" value="ECO:0007669"/>
    <property type="project" value="InterPro"/>
</dbReference>
<dbReference type="PANTHER" id="PTHR11705:SF143">
    <property type="entry name" value="SLL0236 PROTEIN"/>
    <property type="match status" value="1"/>
</dbReference>
<dbReference type="RefSeq" id="WP_183125408.1">
    <property type="nucleotide sequence ID" value="NZ_JACJHR010000043.1"/>
</dbReference>
<keyword evidence="4" id="KW-0378">Hydrolase</keyword>
<dbReference type="EMBL" id="JACJHR010000043">
    <property type="protein sequence ID" value="MBB2502746.1"/>
    <property type="molecule type" value="Genomic_DNA"/>
</dbReference>
<dbReference type="SMART" id="SM00631">
    <property type="entry name" value="Zn_pept"/>
    <property type="match status" value="1"/>
</dbReference>
<proteinExistence type="inferred from homology"/>
<keyword evidence="5" id="KW-0862">Zinc</keyword>
<feature type="signal peptide" evidence="8">
    <location>
        <begin position="1"/>
        <end position="28"/>
    </location>
</feature>
<gene>
    <name evidence="10" type="ORF">H5411_26860</name>
</gene>
<evidence type="ECO:0000256" key="2">
    <source>
        <dbReference type="ARBA" id="ARBA00005988"/>
    </source>
</evidence>
<comment type="caution">
    <text evidence="10">The sequence shown here is derived from an EMBL/GenBank/DDBJ whole genome shotgun (WGS) entry which is preliminary data.</text>
</comment>
<evidence type="ECO:0000256" key="4">
    <source>
        <dbReference type="ARBA" id="ARBA00022801"/>
    </source>
</evidence>
<organism evidence="10 11">
    <name type="scientific">Amycolatopsis echigonensis</name>
    <dbReference type="NCBI Taxonomy" id="2576905"/>
    <lineage>
        <taxon>Bacteria</taxon>
        <taxon>Bacillati</taxon>
        <taxon>Actinomycetota</taxon>
        <taxon>Actinomycetes</taxon>
        <taxon>Pseudonocardiales</taxon>
        <taxon>Pseudonocardiaceae</taxon>
        <taxon>Amycolatopsis</taxon>
    </lineage>
</organism>
<feature type="active site" description="Proton donor/acceptor" evidence="7">
    <location>
        <position position="394"/>
    </location>
</feature>
<comment type="similarity">
    <text evidence="2 7">Belongs to the peptidase M14 family.</text>
</comment>
<protein>
    <submittedName>
        <fullName evidence="10">Peptidase M14</fullName>
    </submittedName>
</protein>
<evidence type="ECO:0000256" key="1">
    <source>
        <dbReference type="ARBA" id="ARBA00001947"/>
    </source>
</evidence>
<keyword evidence="6" id="KW-0482">Metalloprotease</keyword>
<evidence type="ECO:0000256" key="5">
    <source>
        <dbReference type="ARBA" id="ARBA00022833"/>
    </source>
</evidence>
<accession>A0A8E1W2M0</accession>
<dbReference type="SUPFAM" id="SSF53187">
    <property type="entry name" value="Zn-dependent exopeptidases"/>
    <property type="match status" value="1"/>
</dbReference>
<dbReference type="GO" id="GO:0004181">
    <property type="term" value="F:metallocarboxypeptidase activity"/>
    <property type="evidence" value="ECO:0007669"/>
    <property type="project" value="InterPro"/>
</dbReference>
<evidence type="ECO:0000256" key="8">
    <source>
        <dbReference type="SAM" id="SignalP"/>
    </source>
</evidence>
<dbReference type="GO" id="GO:0006508">
    <property type="term" value="P:proteolysis"/>
    <property type="evidence" value="ECO:0007669"/>
    <property type="project" value="UniProtKB-KW"/>
</dbReference>
<sequence>MAGRFSIRLTLSVVGVLAALGGTTTAAAAAAPDDPVSWRVPAGPAEAASLARAGFDVAGTSPGVAYVIGNQAVAGQLRNRGYAPEFFDTVYKGVTTRAAGDTFYGGYRTVAAQEAHLAKVAAAHPDLATEYTLGQSWRKAQGKGGHDLKAICLTKKQDGDCTLSTNSPKPKFVLMAQIHAREISTGELAWRWIDYLADGYGSDATAKSILDTTEVWVVPISNPDGVDIVASGGNSPKLQRKNANTSRGNCGGTNIGIDLNRNSSFHWGADSNSPCAETYQGTGAASEPEVQALEKFFRAIYPQQRGSDDNDPAPDTARGTMITLHSYGDDIIVPWGFTADPAPNDAALRKLGAKFSASNGYLVGTNEETVGYSTSGTTDDFTYGALGVASYTFEVGAQSGSCGGFLPRYSCVDSTFWPKNKGALITAAQSAAAPYRQ</sequence>
<keyword evidence="3" id="KW-0645">Protease</keyword>
<dbReference type="AlphaFoldDB" id="A0A8E1W2M0"/>
<feature type="domain" description="Peptidase M14" evidence="9">
    <location>
        <begin position="106"/>
        <end position="430"/>
    </location>
</feature>